<feature type="signal peptide" evidence="2">
    <location>
        <begin position="1"/>
        <end position="18"/>
    </location>
</feature>
<proteinExistence type="predicted"/>
<keyword evidence="2" id="KW-0732">Signal</keyword>
<dbReference type="AlphaFoldDB" id="A0A1L9RSC6"/>
<evidence type="ECO:0000256" key="2">
    <source>
        <dbReference type="SAM" id="SignalP"/>
    </source>
</evidence>
<name>A0A1L9RSC6_ASPWE</name>
<accession>A0A1L9RSC6</accession>
<dbReference type="RefSeq" id="XP_040691470.1">
    <property type="nucleotide sequence ID" value="XM_040835110.1"/>
</dbReference>
<dbReference type="OrthoDB" id="3780330at2759"/>
<keyword evidence="4" id="KW-1185">Reference proteome</keyword>
<gene>
    <name evidence="3" type="ORF">ASPWEDRAFT_39532</name>
</gene>
<dbReference type="EMBL" id="KV878211">
    <property type="protein sequence ID" value="OJJ37794.1"/>
    <property type="molecule type" value="Genomic_DNA"/>
</dbReference>
<dbReference type="Proteomes" id="UP000184383">
    <property type="component" value="Unassembled WGS sequence"/>
</dbReference>
<feature type="compositionally biased region" description="Basic residues" evidence="1">
    <location>
        <begin position="309"/>
        <end position="321"/>
    </location>
</feature>
<dbReference type="GeneID" id="63750958"/>
<feature type="chain" id="PRO_5009887488" evidence="2">
    <location>
        <begin position="19"/>
        <end position="328"/>
    </location>
</feature>
<organism evidence="3 4">
    <name type="scientific">Aspergillus wentii DTO 134E9</name>
    <dbReference type="NCBI Taxonomy" id="1073089"/>
    <lineage>
        <taxon>Eukaryota</taxon>
        <taxon>Fungi</taxon>
        <taxon>Dikarya</taxon>
        <taxon>Ascomycota</taxon>
        <taxon>Pezizomycotina</taxon>
        <taxon>Eurotiomycetes</taxon>
        <taxon>Eurotiomycetidae</taxon>
        <taxon>Eurotiales</taxon>
        <taxon>Aspergillaceae</taxon>
        <taxon>Aspergillus</taxon>
        <taxon>Aspergillus subgen. Cremei</taxon>
    </lineage>
</organism>
<protein>
    <submittedName>
        <fullName evidence="3">Uncharacterized protein</fullName>
    </submittedName>
</protein>
<evidence type="ECO:0000256" key="1">
    <source>
        <dbReference type="SAM" id="MobiDB-lite"/>
    </source>
</evidence>
<dbReference type="VEuPathDB" id="FungiDB:ASPWEDRAFT_39532"/>
<sequence>MLPKFYTLLPLLVSLALAGDLKVQRDKSVEATHGHKDGQYVWSSIVDVDFGLKETDAKKKEEELNGKMVKIAHEASKEMRDDFSHILSSVPKDKRPSIMTAIEVDNQVYLASSMKGDYSFIYEYKTKDKGGKVGDGTIRKSVPKEIATALGGARAAGAAQHRNNVQHQNDASCGELMASYTWLLKNHGKSLKDKKPKRTIAWLYTGTVDQAHDPCGTDEATWGCDMFCKSMGFEVINKKTVEAKELPTIKGHDHQKLMTPALRKELDDMNKAIDEENKRKQKEKSDKKKAEKEQNKNKHDDKKDDKKADKKGHKGHGHKREQARSWSA</sequence>
<evidence type="ECO:0000313" key="4">
    <source>
        <dbReference type="Proteomes" id="UP000184383"/>
    </source>
</evidence>
<feature type="compositionally biased region" description="Basic and acidic residues" evidence="1">
    <location>
        <begin position="271"/>
        <end position="308"/>
    </location>
</feature>
<feature type="region of interest" description="Disordered" evidence="1">
    <location>
        <begin position="271"/>
        <end position="328"/>
    </location>
</feature>
<reference evidence="4" key="1">
    <citation type="journal article" date="2017" name="Genome Biol.">
        <title>Comparative genomics reveals high biological diversity and specific adaptations in the industrially and medically important fungal genus Aspergillus.</title>
        <authorList>
            <person name="de Vries R.P."/>
            <person name="Riley R."/>
            <person name="Wiebenga A."/>
            <person name="Aguilar-Osorio G."/>
            <person name="Amillis S."/>
            <person name="Uchima C.A."/>
            <person name="Anderluh G."/>
            <person name="Asadollahi M."/>
            <person name="Askin M."/>
            <person name="Barry K."/>
            <person name="Battaglia E."/>
            <person name="Bayram O."/>
            <person name="Benocci T."/>
            <person name="Braus-Stromeyer S.A."/>
            <person name="Caldana C."/>
            <person name="Canovas D."/>
            <person name="Cerqueira G.C."/>
            <person name="Chen F."/>
            <person name="Chen W."/>
            <person name="Choi C."/>
            <person name="Clum A."/>
            <person name="Dos Santos R.A."/>
            <person name="Damasio A.R."/>
            <person name="Diallinas G."/>
            <person name="Emri T."/>
            <person name="Fekete E."/>
            <person name="Flipphi M."/>
            <person name="Freyberg S."/>
            <person name="Gallo A."/>
            <person name="Gournas C."/>
            <person name="Habgood R."/>
            <person name="Hainaut M."/>
            <person name="Harispe M.L."/>
            <person name="Henrissat B."/>
            <person name="Hilden K.S."/>
            <person name="Hope R."/>
            <person name="Hossain A."/>
            <person name="Karabika E."/>
            <person name="Karaffa L."/>
            <person name="Karanyi Z."/>
            <person name="Krasevec N."/>
            <person name="Kuo A."/>
            <person name="Kusch H."/>
            <person name="LaButti K."/>
            <person name="Lagendijk E.L."/>
            <person name="Lapidus A."/>
            <person name="Levasseur A."/>
            <person name="Lindquist E."/>
            <person name="Lipzen A."/>
            <person name="Logrieco A.F."/>
            <person name="MacCabe A."/>
            <person name="Maekelae M.R."/>
            <person name="Malavazi I."/>
            <person name="Melin P."/>
            <person name="Meyer V."/>
            <person name="Mielnichuk N."/>
            <person name="Miskei M."/>
            <person name="Molnar A.P."/>
            <person name="Mule G."/>
            <person name="Ngan C.Y."/>
            <person name="Orejas M."/>
            <person name="Orosz E."/>
            <person name="Ouedraogo J.P."/>
            <person name="Overkamp K.M."/>
            <person name="Park H.-S."/>
            <person name="Perrone G."/>
            <person name="Piumi F."/>
            <person name="Punt P.J."/>
            <person name="Ram A.F."/>
            <person name="Ramon A."/>
            <person name="Rauscher S."/>
            <person name="Record E."/>
            <person name="Riano-Pachon D.M."/>
            <person name="Robert V."/>
            <person name="Roehrig J."/>
            <person name="Ruller R."/>
            <person name="Salamov A."/>
            <person name="Salih N.S."/>
            <person name="Samson R.A."/>
            <person name="Sandor E."/>
            <person name="Sanguinetti M."/>
            <person name="Schuetze T."/>
            <person name="Sepcic K."/>
            <person name="Shelest E."/>
            <person name="Sherlock G."/>
            <person name="Sophianopoulou V."/>
            <person name="Squina F.M."/>
            <person name="Sun H."/>
            <person name="Susca A."/>
            <person name="Todd R.B."/>
            <person name="Tsang A."/>
            <person name="Unkles S.E."/>
            <person name="van de Wiele N."/>
            <person name="van Rossen-Uffink D."/>
            <person name="Oliveira J.V."/>
            <person name="Vesth T.C."/>
            <person name="Visser J."/>
            <person name="Yu J.-H."/>
            <person name="Zhou M."/>
            <person name="Andersen M.R."/>
            <person name="Archer D.B."/>
            <person name="Baker S.E."/>
            <person name="Benoit I."/>
            <person name="Brakhage A.A."/>
            <person name="Braus G.H."/>
            <person name="Fischer R."/>
            <person name="Frisvad J.C."/>
            <person name="Goldman G.H."/>
            <person name="Houbraken J."/>
            <person name="Oakley B."/>
            <person name="Pocsi I."/>
            <person name="Scazzocchio C."/>
            <person name="Seiboth B."/>
            <person name="vanKuyk P.A."/>
            <person name="Wortman J."/>
            <person name="Dyer P.S."/>
            <person name="Grigoriev I.V."/>
        </authorList>
    </citation>
    <scope>NUCLEOTIDE SEQUENCE [LARGE SCALE GENOMIC DNA]</scope>
    <source>
        <strain evidence="4">DTO 134E9</strain>
    </source>
</reference>
<evidence type="ECO:0000313" key="3">
    <source>
        <dbReference type="EMBL" id="OJJ37794.1"/>
    </source>
</evidence>